<organism evidence="1 2">
    <name type="scientific">Auriscalpium vulgare</name>
    <dbReference type="NCBI Taxonomy" id="40419"/>
    <lineage>
        <taxon>Eukaryota</taxon>
        <taxon>Fungi</taxon>
        <taxon>Dikarya</taxon>
        <taxon>Basidiomycota</taxon>
        <taxon>Agaricomycotina</taxon>
        <taxon>Agaricomycetes</taxon>
        <taxon>Russulales</taxon>
        <taxon>Auriscalpiaceae</taxon>
        <taxon>Auriscalpium</taxon>
    </lineage>
</organism>
<dbReference type="Proteomes" id="UP000814033">
    <property type="component" value="Unassembled WGS sequence"/>
</dbReference>
<evidence type="ECO:0000313" key="2">
    <source>
        <dbReference type="Proteomes" id="UP000814033"/>
    </source>
</evidence>
<proteinExistence type="predicted"/>
<protein>
    <submittedName>
        <fullName evidence="1">Uncharacterized protein</fullName>
    </submittedName>
</protein>
<dbReference type="EMBL" id="MU276072">
    <property type="protein sequence ID" value="KAI0042325.1"/>
    <property type="molecule type" value="Genomic_DNA"/>
</dbReference>
<gene>
    <name evidence="1" type="ORF">FA95DRAFT_1575820</name>
</gene>
<reference evidence="1" key="2">
    <citation type="journal article" date="2022" name="New Phytol.">
        <title>Evolutionary transition to the ectomycorrhizal habit in the genomes of a hyperdiverse lineage of mushroom-forming fungi.</title>
        <authorList>
            <person name="Looney B."/>
            <person name="Miyauchi S."/>
            <person name="Morin E."/>
            <person name="Drula E."/>
            <person name="Courty P.E."/>
            <person name="Kohler A."/>
            <person name="Kuo A."/>
            <person name="LaButti K."/>
            <person name="Pangilinan J."/>
            <person name="Lipzen A."/>
            <person name="Riley R."/>
            <person name="Andreopoulos W."/>
            <person name="He G."/>
            <person name="Johnson J."/>
            <person name="Nolan M."/>
            <person name="Tritt A."/>
            <person name="Barry K.W."/>
            <person name="Grigoriev I.V."/>
            <person name="Nagy L.G."/>
            <person name="Hibbett D."/>
            <person name="Henrissat B."/>
            <person name="Matheny P.B."/>
            <person name="Labbe J."/>
            <person name="Martin F.M."/>
        </authorList>
    </citation>
    <scope>NUCLEOTIDE SEQUENCE</scope>
    <source>
        <strain evidence="1">FP105234-sp</strain>
    </source>
</reference>
<evidence type="ECO:0000313" key="1">
    <source>
        <dbReference type="EMBL" id="KAI0042325.1"/>
    </source>
</evidence>
<sequence length="718" mass="78438">MTSSTSFQLDMLMVMIKRIALAARAIKSYDGKDDASLKAYHSMLAEEIEAAVLFFNTNHDISRSPEALKVASSVALAAIATGEVDPCLDLDKIVRITEDLEVEGSLGQNQWWCDIARARRHPSAAIHLSQADGNSSSSYRGLDMCTGSGDTLPQAESATSDVHDSRQRTPSSTHLEPPSLTDKGGLPDDESPSPYTLCNENADHVGTSSPDALPHSSGGRTVDYSEHPRAPELFSPQRQRNRWPERQAQTVSGVCSDELPRRAEQRPQGPKAASRCREASAIVRFFVGRARPLSKVEEETVCVACGTAVVFKVETKLQASVFPSSCGKLVNRHNRDFMVESFVAHLCQPFSALTFGTGVCQVHLSSGQGFRLRDAELRLRVCSVCTLLKPLPHRDLHVNTVVFVRVGEVSVTVKTLYDPALSFSGFRIDPPMSDTPKEPAPPRDGPVRTHIGESSESATETTLQRTQAHNAAGRKLPWTQNRTTLFPGELDESKAPRESRSLSSAPQLSRPPQTSSQLARTRKTSCFVFMDCATKNAQVVDIVLGLMQHLIALRDVSAVTHFVRANLQLCSCTSTAGSPYCGDLFRCVPANLWRRTRHAVRDQRGKLALKEPTKDEIHTNVIAYVEATRRATSPNVGRHLAAYQQAAGGNILTTFGLRRVVLQSPTGDWCLTTTGAAALLRNQVACNSVLDLPYTANLRTSPNYPIPPSRHLFLSAPT</sequence>
<reference evidence="1" key="1">
    <citation type="submission" date="2021-02" db="EMBL/GenBank/DDBJ databases">
        <authorList>
            <consortium name="DOE Joint Genome Institute"/>
            <person name="Ahrendt S."/>
            <person name="Looney B.P."/>
            <person name="Miyauchi S."/>
            <person name="Morin E."/>
            <person name="Drula E."/>
            <person name="Courty P.E."/>
            <person name="Chicoki N."/>
            <person name="Fauchery L."/>
            <person name="Kohler A."/>
            <person name="Kuo A."/>
            <person name="Labutti K."/>
            <person name="Pangilinan J."/>
            <person name="Lipzen A."/>
            <person name="Riley R."/>
            <person name="Andreopoulos W."/>
            <person name="He G."/>
            <person name="Johnson J."/>
            <person name="Barry K.W."/>
            <person name="Grigoriev I.V."/>
            <person name="Nagy L."/>
            <person name="Hibbett D."/>
            <person name="Henrissat B."/>
            <person name="Matheny P.B."/>
            <person name="Labbe J."/>
            <person name="Martin F."/>
        </authorList>
    </citation>
    <scope>NUCLEOTIDE SEQUENCE</scope>
    <source>
        <strain evidence="1">FP105234-sp</strain>
    </source>
</reference>
<accession>A0ACB8REL0</accession>
<keyword evidence="2" id="KW-1185">Reference proteome</keyword>
<name>A0ACB8REL0_9AGAM</name>
<comment type="caution">
    <text evidence="1">The sequence shown here is derived from an EMBL/GenBank/DDBJ whole genome shotgun (WGS) entry which is preliminary data.</text>
</comment>